<accession>E4NIJ6</accession>
<name>E4NIJ6_KITSK</name>
<dbReference type="PROSITE" id="PS50042">
    <property type="entry name" value="CNMP_BINDING_3"/>
    <property type="match status" value="1"/>
</dbReference>
<dbReference type="InterPro" id="IPR014710">
    <property type="entry name" value="RmlC-like_jellyroll"/>
</dbReference>
<protein>
    <submittedName>
        <fullName evidence="7">Putative Crp family transcriptional regulator</fullName>
    </submittedName>
</protein>
<sequence length="245" mass="25733">MGLLGGDLPFARTLTVQDLEAFTALGTARSFAPGEHLFSEGDRTTHVLLILTGWSMVFTAVDRGATRLVLGLRGPDELLGELAALDQRPRSATVQALGAAQALVVPGEGFRRFLAENPRAGSRVMTQLASRLRDSDRERSALASLTVVQRLARRLIELSGTDATSRPGRNGGAAVVQLAQDDLAATVGATREAVAKALRLLRDQGLVRTGTRKVEILAPAPLLLLAQGPPGQPGSGRRPGTAGPP</sequence>
<dbReference type="CDD" id="cd00038">
    <property type="entry name" value="CAP_ED"/>
    <property type="match status" value="1"/>
</dbReference>
<dbReference type="Pfam" id="PF13545">
    <property type="entry name" value="HTH_Crp_2"/>
    <property type="match status" value="1"/>
</dbReference>
<evidence type="ECO:0000256" key="2">
    <source>
        <dbReference type="ARBA" id="ARBA00023125"/>
    </source>
</evidence>
<dbReference type="PATRIC" id="fig|452652.3.peg.7069"/>
<dbReference type="KEGG" id="ksk:KSE_70360"/>
<evidence type="ECO:0000313" key="7">
    <source>
        <dbReference type="EMBL" id="BAJ32794.1"/>
    </source>
</evidence>
<dbReference type="InterPro" id="IPR018490">
    <property type="entry name" value="cNMP-bd_dom_sf"/>
</dbReference>
<evidence type="ECO:0000256" key="4">
    <source>
        <dbReference type="SAM" id="MobiDB-lite"/>
    </source>
</evidence>
<dbReference type="Gene3D" id="2.60.120.10">
    <property type="entry name" value="Jelly Rolls"/>
    <property type="match status" value="1"/>
</dbReference>
<dbReference type="eggNOG" id="COG0664">
    <property type="taxonomic scope" value="Bacteria"/>
</dbReference>
<dbReference type="InterPro" id="IPR036390">
    <property type="entry name" value="WH_DNA-bd_sf"/>
</dbReference>
<keyword evidence="3" id="KW-0804">Transcription</keyword>
<dbReference type="HOGENOM" id="CLU_075053_3_0_11"/>
<evidence type="ECO:0000259" key="6">
    <source>
        <dbReference type="PROSITE" id="PS51063"/>
    </source>
</evidence>
<keyword evidence="1" id="KW-0805">Transcription regulation</keyword>
<proteinExistence type="predicted"/>
<evidence type="ECO:0000259" key="5">
    <source>
        <dbReference type="PROSITE" id="PS50042"/>
    </source>
</evidence>
<dbReference type="InterPro" id="IPR036388">
    <property type="entry name" value="WH-like_DNA-bd_sf"/>
</dbReference>
<evidence type="ECO:0000313" key="8">
    <source>
        <dbReference type="Proteomes" id="UP000007076"/>
    </source>
</evidence>
<dbReference type="GO" id="GO:0003700">
    <property type="term" value="F:DNA-binding transcription factor activity"/>
    <property type="evidence" value="ECO:0007669"/>
    <property type="project" value="TreeGrafter"/>
</dbReference>
<dbReference type="GO" id="GO:0005829">
    <property type="term" value="C:cytosol"/>
    <property type="evidence" value="ECO:0007669"/>
    <property type="project" value="TreeGrafter"/>
</dbReference>
<dbReference type="SUPFAM" id="SSF46785">
    <property type="entry name" value="Winged helix' DNA-binding domain"/>
    <property type="match status" value="1"/>
</dbReference>
<dbReference type="Pfam" id="PF00027">
    <property type="entry name" value="cNMP_binding"/>
    <property type="match status" value="1"/>
</dbReference>
<dbReference type="PANTHER" id="PTHR24567:SF68">
    <property type="entry name" value="DNA-BINDING TRANSCRIPTIONAL DUAL REGULATOR CRP"/>
    <property type="match status" value="1"/>
</dbReference>
<feature type="region of interest" description="Disordered" evidence="4">
    <location>
        <begin position="225"/>
        <end position="245"/>
    </location>
</feature>
<dbReference type="Proteomes" id="UP000007076">
    <property type="component" value="Chromosome"/>
</dbReference>
<gene>
    <name evidence="7" type="ordered locus">KSE_70360</name>
</gene>
<dbReference type="SMART" id="SM00100">
    <property type="entry name" value="cNMP"/>
    <property type="match status" value="1"/>
</dbReference>
<dbReference type="RefSeq" id="WP_014140085.1">
    <property type="nucleotide sequence ID" value="NC_016109.1"/>
</dbReference>
<keyword evidence="8" id="KW-1185">Reference proteome</keyword>
<organism evidence="7 8">
    <name type="scientific">Kitasatospora setae (strain ATCC 33774 / DSM 43861 / JCM 3304 / KCC A-0304 / NBRC 14216 / KM-6054)</name>
    <name type="common">Streptomyces setae</name>
    <dbReference type="NCBI Taxonomy" id="452652"/>
    <lineage>
        <taxon>Bacteria</taxon>
        <taxon>Bacillati</taxon>
        <taxon>Actinomycetota</taxon>
        <taxon>Actinomycetes</taxon>
        <taxon>Kitasatosporales</taxon>
        <taxon>Streptomycetaceae</taxon>
        <taxon>Kitasatospora</taxon>
    </lineage>
</organism>
<dbReference type="InterPro" id="IPR000595">
    <property type="entry name" value="cNMP-bd_dom"/>
</dbReference>
<dbReference type="PANTHER" id="PTHR24567">
    <property type="entry name" value="CRP FAMILY TRANSCRIPTIONAL REGULATORY PROTEIN"/>
    <property type="match status" value="1"/>
</dbReference>
<dbReference type="AlphaFoldDB" id="E4NIJ6"/>
<feature type="domain" description="Cyclic nucleotide-binding" evidence="5">
    <location>
        <begin position="10"/>
        <end position="131"/>
    </location>
</feature>
<feature type="domain" description="HTH crp-type" evidence="6">
    <location>
        <begin position="145"/>
        <end position="220"/>
    </location>
</feature>
<dbReference type="STRING" id="452652.KSE_70360"/>
<evidence type="ECO:0000256" key="1">
    <source>
        <dbReference type="ARBA" id="ARBA00023015"/>
    </source>
</evidence>
<dbReference type="EMBL" id="AP010968">
    <property type="protein sequence ID" value="BAJ32794.1"/>
    <property type="molecule type" value="Genomic_DNA"/>
</dbReference>
<dbReference type="InterPro" id="IPR012318">
    <property type="entry name" value="HTH_CRP"/>
</dbReference>
<dbReference type="SUPFAM" id="SSF51206">
    <property type="entry name" value="cAMP-binding domain-like"/>
    <property type="match status" value="1"/>
</dbReference>
<dbReference type="PROSITE" id="PS51063">
    <property type="entry name" value="HTH_CRP_2"/>
    <property type="match status" value="1"/>
</dbReference>
<dbReference type="Gene3D" id="1.10.10.10">
    <property type="entry name" value="Winged helix-like DNA-binding domain superfamily/Winged helix DNA-binding domain"/>
    <property type="match status" value="1"/>
</dbReference>
<dbReference type="GO" id="GO:0003677">
    <property type="term" value="F:DNA binding"/>
    <property type="evidence" value="ECO:0007669"/>
    <property type="project" value="UniProtKB-KW"/>
</dbReference>
<evidence type="ECO:0000256" key="3">
    <source>
        <dbReference type="ARBA" id="ARBA00023163"/>
    </source>
</evidence>
<dbReference type="SMART" id="SM00419">
    <property type="entry name" value="HTH_CRP"/>
    <property type="match status" value="1"/>
</dbReference>
<dbReference type="InterPro" id="IPR050397">
    <property type="entry name" value="Env_Response_Regulators"/>
</dbReference>
<reference evidence="7 8" key="1">
    <citation type="journal article" date="2010" name="DNA Res.">
        <title>Genome sequence of Kitasatospora setae NBRC 14216T: an evolutionary snapshot of the family Streptomycetaceae.</title>
        <authorList>
            <person name="Ichikawa N."/>
            <person name="Oguchi A."/>
            <person name="Ikeda H."/>
            <person name="Ishikawa J."/>
            <person name="Kitani S."/>
            <person name="Watanabe Y."/>
            <person name="Nakamura S."/>
            <person name="Katano Y."/>
            <person name="Kishi E."/>
            <person name="Sasagawa M."/>
            <person name="Ankai A."/>
            <person name="Fukui S."/>
            <person name="Hashimoto Y."/>
            <person name="Kamata S."/>
            <person name="Otoguro M."/>
            <person name="Tanikawa S."/>
            <person name="Nihira T."/>
            <person name="Horinouchi S."/>
            <person name="Ohnishi Y."/>
            <person name="Hayakawa M."/>
            <person name="Kuzuyama T."/>
            <person name="Arisawa A."/>
            <person name="Nomoto F."/>
            <person name="Miura H."/>
            <person name="Takahashi Y."/>
            <person name="Fujita N."/>
        </authorList>
    </citation>
    <scope>NUCLEOTIDE SEQUENCE [LARGE SCALE GENOMIC DNA]</scope>
    <source>
        <strain evidence="8">ATCC 33774 / DSM 43861 / JCM 3304 / KCC A-0304 / NBRC 14216 / KM-6054</strain>
    </source>
</reference>
<keyword evidence="2" id="KW-0238">DNA-binding</keyword>